<evidence type="ECO:0000256" key="4">
    <source>
        <dbReference type="ARBA" id="ARBA00022723"/>
    </source>
</evidence>
<accession>A0A8H2Y6M0</accession>
<gene>
    <name evidence="10" type="ORF">RDB_LOCUS127163</name>
</gene>
<proteinExistence type="inferred from homology"/>
<evidence type="ECO:0000256" key="1">
    <source>
        <dbReference type="ARBA" id="ARBA00001970"/>
    </source>
</evidence>
<evidence type="ECO:0000313" key="11">
    <source>
        <dbReference type="Proteomes" id="UP000663846"/>
    </source>
</evidence>
<comment type="similarity">
    <text evidence="7">Belongs to the DyP-type peroxidase family.</text>
</comment>
<dbReference type="InterPro" id="IPR011008">
    <property type="entry name" value="Dimeric_a/b-barrel"/>
</dbReference>
<evidence type="ECO:0000256" key="3">
    <source>
        <dbReference type="ARBA" id="ARBA00022617"/>
    </source>
</evidence>
<keyword evidence="2" id="KW-0575">Peroxidase</keyword>
<organism evidence="10 11">
    <name type="scientific">Rhizoctonia solani</name>
    <dbReference type="NCBI Taxonomy" id="456999"/>
    <lineage>
        <taxon>Eukaryota</taxon>
        <taxon>Fungi</taxon>
        <taxon>Dikarya</taxon>
        <taxon>Basidiomycota</taxon>
        <taxon>Agaricomycotina</taxon>
        <taxon>Agaricomycetes</taxon>
        <taxon>Cantharellales</taxon>
        <taxon>Ceratobasidiaceae</taxon>
        <taxon>Rhizoctonia</taxon>
    </lineage>
</organism>
<feature type="compositionally biased region" description="Basic and acidic residues" evidence="8">
    <location>
        <begin position="183"/>
        <end position="195"/>
    </location>
</feature>
<evidence type="ECO:0000256" key="7">
    <source>
        <dbReference type="ARBA" id="ARBA00025737"/>
    </source>
</evidence>
<comment type="cofactor">
    <cofactor evidence="1">
        <name>heme b</name>
        <dbReference type="ChEBI" id="CHEBI:60344"/>
    </cofactor>
</comment>
<dbReference type="Pfam" id="PF21105">
    <property type="entry name" value="DyP_N"/>
    <property type="match status" value="1"/>
</dbReference>
<dbReference type="NCBIfam" id="TIGR01413">
    <property type="entry name" value="Dyp_perox_fam"/>
    <property type="match status" value="1"/>
</dbReference>
<keyword evidence="5" id="KW-0560">Oxidoreductase</keyword>
<name>A0A8H2Y6M0_9AGAM</name>
<keyword evidence="6" id="KW-0408">Iron</keyword>
<evidence type="ECO:0000256" key="8">
    <source>
        <dbReference type="SAM" id="MobiDB-lite"/>
    </source>
</evidence>
<keyword evidence="4" id="KW-0479">Metal-binding</keyword>
<dbReference type="InterPro" id="IPR006314">
    <property type="entry name" value="Dyp_peroxidase"/>
</dbReference>
<dbReference type="InterPro" id="IPR049509">
    <property type="entry name" value="DyP_N"/>
</dbReference>
<dbReference type="SUPFAM" id="SSF54909">
    <property type="entry name" value="Dimeric alpha+beta barrel"/>
    <property type="match status" value="1"/>
</dbReference>
<dbReference type="AlphaFoldDB" id="A0A8H2Y6M0"/>
<evidence type="ECO:0000259" key="9">
    <source>
        <dbReference type="Pfam" id="PF21105"/>
    </source>
</evidence>
<dbReference type="GO" id="GO:0005829">
    <property type="term" value="C:cytosol"/>
    <property type="evidence" value="ECO:0007669"/>
    <property type="project" value="TreeGrafter"/>
</dbReference>
<dbReference type="PANTHER" id="PTHR30521:SF4">
    <property type="entry name" value="DEFERROCHELATASE"/>
    <property type="match status" value="1"/>
</dbReference>
<dbReference type="EMBL" id="CAJMWS010000381">
    <property type="protein sequence ID" value="CAE6439647.1"/>
    <property type="molecule type" value="Genomic_DNA"/>
</dbReference>
<keyword evidence="3" id="KW-0349">Heme</keyword>
<dbReference type="Proteomes" id="UP000663846">
    <property type="component" value="Unassembled WGS sequence"/>
</dbReference>
<reference evidence="10" key="1">
    <citation type="submission" date="2021-01" db="EMBL/GenBank/DDBJ databases">
        <authorList>
            <person name="Kaushik A."/>
        </authorList>
    </citation>
    <scope>NUCLEOTIDE SEQUENCE</scope>
    <source>
        <strain evidence="10">AG1-1C</strain>
    </source>
</reference>
<dbReference type="PANTHER" id="PTHR30521">
    <property type="entry name" value="DEFERROCHELATASE/PEROXIDASE"/>
    <property type="match status" value="1"/>
</dbReference>
<evidence type="ECO:0000313" key="10">
    <source>
        <dbReference type="EMBL" id="CAE6439647.1"/>
    </source>
</evidence>
<dbReference type="GO" id="GO:0046872">
    <property type="term" value="F:metal ion binding"/>
    <property type="evidence" value="ECO:0007669"/>
    <property type="project" value="UniProtKB-KW"/>
</dbReference>
<comment type="caution">
    <text evidence="10">The sequence shown here is derived from an EMBL/GenBank/DDBJ whole genome shotgun (WGS) entry which is preliminary data.</text>
</comment>
<feature type="domain" description="DyP dimeric alpha+beta barrel" evidence="9">
    <location>
        <begin position="47"/>
        <end position="242"/>
    </location>
</feature>
<dbReference type="GO" id="GO:0020037">
    <property type="term" value="F:heme binding"/>
    <property type="evidence" value="ECO:0007669"/>
    <property type="project" value="InterPro"/>
</dbReference>
<sequence length="652" mass="73711">MRTLSDLDYQDIKRHEEDKRLLKFLRTRGQVPLIPESDDYHVPRLANVQGDVLFRFPKTHERFIFFRITQPKQFLAALSRFNPTSARDVKESMLAICRKKQAAKQEDKEGKAQPERIPLKQKMIAFSRAGLDNLGRLERTGDQRFDSRPMLDDRTELGDQSEWDLLFDWEKEEGDNPQNRLGRSAEKNRKKAAKPEPLDGVVIIATETEQERNEITREVNQLFENLWSVPEHIGILDGKVRPGQHRGHEHFGFLDGISQPAIRGIEHPLPGQIQVDPGVIVMGYPGDPVPSSMRPDWAKDGTMMVFRKLEQSVLEFERYCQTNGTRWREFVPGGESAVTTMGFREEDGAALFAARLVGRWKSGAPLALAPIRDDPELAADPKRNNDFDYAVTGIRGISAREPSDFYCPFTAHARKTVPRNLDPYVSRQFLASSAIVRAAIPYGDEVNLVERGHWNVKKRENPEGFGFDPQDRGLLFSCYASHLDSGFVRQTTGFGNNDFFPITSLTPTNHGQDPIIGGPPAPNSSNELRRVLQISNPIRPPRPYREGANSQDASTQVAQDYKVADGQQVHLRLEPEDSGPSPDRFEVTGFVNRVPAGRPPPGADNPFFVTSRGGEYFFVPSISTLQYWANDERITDILIERADEARRAEQAE</sequence>
<evidence type="ECO:0000256" key="2">
    <source>
        <dbReference type="ARBA" id="ARBA00022559"/>
    </source>
</evidence>
<evidence type="ECO:0000256" key="6">
    <source>
        <dbReference type="ARBA" id="ARBA00023004"/>
    </source>
</evidence>
<evidence type="ECO:0000256" key="5">
    <source>
        <dbReference type="ARBA" id="ARBA00023002"/>
    </source>
</evidence>
<feature type="region of interest" description="Disordered" evidence="8">
    <location>
        <begin position="174"/>
        <end position="195"/>
    </location>
</feature>
<dbReference type="PROSITE" id="PS51404">
    <property type="entry name" value="DYP_PEROXIDASE"/>
    <property type="match status" value="1"/>
</dbReference>
<dbReference type="GO" id="GO:0004601">
    <property type="term" value="F:peroxidase activity"/>
    <property type="evidence" value="ECO:0007669"/>
    <property type="project" value="UniProtKB-KW"/>
</dbReference>
<protein>
    <recommendedName>
        <fullName evidence="9">DyP dimeric alpha+beta barrel domain-containing protein</fullName>
    </recommendedName>
</protein>